<proteinExistence type="predicted"/>
<sequence length="127" mass="14773">MSKFYLAFHHFFKKQALKPIWERYKSRKRDAMSHLKAETQTTSHSLFIGRHVAQQHKRSSACVWGLFFSTSFSRATITDGDNGKIALSLRNTEKISEAEKNVDLTTGCDELNLNKRLILQEIYFIFN</sequence>
<protein>
    <submittedName>
        <fullName evidence="1">Uncharacterized protein</fullName>
    </submittedName>
</protein>
<name>A0A8X6UH62_NEPPI</name>
<organism evidence="1 2">
    <name type="scientific">Nephila pilipes</name>
    <name type="common">Giant wood spider</name>
    <name type="synonym">Nephila maculata</name>
    <dbReference type="NCBI Taxonomy" id="299642"/>
    <lineage>
        <taxon>Eukaryota</taxon>
        <taxon>Metazoa</taxon>
        <taxon>Ecdysozoa</taxon>
        <taxon>Arthropoda</taxon>
        <taxon>Chelicerata</taxon>
        <taxon>Arachnida</taxon>
        <taxon>Araneae</taxon>
        <taxon>Araneomorphae</taxon>
        <taxon>Entelegynae</taxon>
        <taxon>Araneoidea</taxon>
        <taxon>Nephilidae</taxon>
        <taxon>Nephila</taxon>
    </lineage>
</organism>
<reference evidence="1" key="1">
    <citation type="submission" date="2020-08" db="EMBL/GenBank/DDBJ databases">
        <title>Multicomponent nature underlies the extraordinary mechanical properties of spider dragline silk.</title>
        <authorList>
            <person name="Kono N."/>
            <person name="Nakamura H."/>
            <person name="Mori M."/>
            <person name="Yoshida Y."/>
            <person name="Ohtoshi R."/>
            <person name="Malay A.D."/>
            <person name="Moran D.A.P."/>
            <person name="Tomita M."/>
            <person name="Numata K."/>
            <person name="Arakawa K."/>
        </authorList>
    </citation>
    <scope>NUCLEOTIDE SEQUENCE</scope>
</reference>
<evidence type="ECO:0000313" key="1">
    <source>
        <dbReference type="EMBL" id="GFU19686.1"/>
    </source>
</evidence>
<gene>
    <name evidence="1" type="ORF">NPIL_44941</name>
</gene>
<dbReference type="Proteomes" id="UP000887013">
    <property type="component" value="Unassembled WGS sequence"/>
</dbReference>
<dbReference type="EMBL" id="BMAW01031114">
    <property type="protein sequence ID" value="GFU19686.1"/>
    <property type="molecule type" value="Genomic_DNA"/>
</dbReference>
<accession>A0A8X6UH62</accession>
<dbReference type="AlphaFoldDB" id="A0A8X6UH62"/>
<comment type="caution">
    <text evidence="1">The sequence shown here is derived from an EMBL/GenBank/DDBJ whole genome shotgun (WGS) entry which is preliminary data.</text>
</comment>
<keyword evidence="2" id="KW-1185">Reference proteome</keyword>
<evidence type="ECO:0000313" key="2">
    <source>
        <dbReference type="Proteomes" id="UP000887013"/>
    </source>
</evidence>